<dbReference type="InterPro" id="IPR011977">
    <property type="entry name" value="Pept_M3B_clade3"/>
</dbReference>
<feature type="domain" description="Oligopeptidase F N-terminal" evidence="8">
    <location>
        <begin position="114"/>
        <end position="178"/>
    </location>
</feature>
<dbReference type="EMBL" id="CP014332">
    <property type="protein sequence ID" value="APS42607.1"/>
    <property type="molecule type" value="Genomic_DNA"/>
</dbReference>
<comment type="cofactor">
    <cofactor evidence="6">
        <name>Zn(2+)</name>
        <dbReference type="ChEBI" id="CHEBI:29105"/>
    </cofactor>
    <text evidence="6">Binds 1 zinc ion.</text>
</comment>
<evidence type="ECO:0000256" key="6">
    <source>
        <dbReference type="RuleBase" id="RU003435"/>
    </source>
</evidence>
<dbReference type="KEGG" id="wjo:FOL01_1748"/>
<evidence type="ECO:0000313" key="9">
    <source>
        <dbReference type="EMBL" id="APS42607.1"/>
    </source>
</evidence>
<comment type="similarity">
    <text evidence="6">Belongs to the peptidase M3 family.</text>
</comment>
<dbReference type="NCBIfam" id="TIGR02290">
    <property type="entry name" value="M3_fam_3"/>
    <property type="match status" value="1"/>
</dbReference>
<dbReference type="Proteomes" id="UP000185473">
    <property type="component" value="Chromosome"/>
</dbReference>
<organism evidence="9 10">
    <name type="scientific">Weissella jogaejeotgali</name>
    <dbReference type="NCBI Taxonomy" id="1631871"/>
    <lineage>
        <taxon>Bacteria</taxon>
        <taxon>Bacillati</taxon>
        <taxon>Bacillota</taxon>
        <taxon>Bacilli</taxon>
        <taxon>Lactobacillales</taxon>
        <taxon>Lactobacillaceae</taxon>
        <taxon>Weissella</taxon>
    </lineage>
</organism>
<reference evidence="9 10" key="1">
    <citation type="submission" date="2016-02" db="EMBL/GenBank/DDBJ databases">
        <title>Complete Genome Sequence of Weissella jogaejeotgali FOL01.</title>
        <authorList>
            <person name="Lee J.-H."/>
            <person name="Ku H.-J."/>
        </authorList>
    </citation>
    <scope>NUCLEOTIDE SEQUENCE [LARGE SCALE GENOMIC DNA]</scope>
    <source>
        <strain evidence="9 10">FOL01</strain>
    </source>
</reference>
<accession>A0A1L6RDG7</accession>
<protein>
    <submittedName>
        <fullName evidence="9">Oligoendopeptidase F</fullName>
    </submittedName>
</protein>
<sequence>MTYSLNWDLDPIYPGGIESPEFADKLLLLAHQITDLKNNVATYDVKEDDDFSGFAKLVDDNQVIFSGLRTAALFVNALSAADYTNPAYRPYQTKVSELDVAYQAALNAFAKLLTTFSDAEFKQAVAEKSVAPVAFYLNELRSQADRLLDDQTEELLNTLKLDSLKAWSEHYDTISAGLTMTYTDENGEQQELSAGQALNRIDDYPDDETRAEIMHQYEQMWGSAENLAADTLNHLAGSRLTEQKAHGYKDFLEEPLELNRMSRETLETMWQVVDDNKDMFKAYFERKAELLGLDKIGWQDQSAPITKLGDYEPTTMTYDEAADFIIKNFGKYSPKMAAFAQHAFENQWIEAENRQGKTPGAWMESVPDIRESRIITTFTGSVNDSATIAHEIGHGFHTSVLTDLPVWRDSYAMNVAETASTFAEMLIADANVQNAKSDAEKVVLLNAKMDNPIAMFLNIRTRFLFEKSFYEERGGGFVPASRLNELMDDAQKQAFGGILDERHPHFWASKLHFYIDDVPFYNFPYTFGYLFSQGIYAWAQTQDNFEEAYISLLRDTANMTTEELAKKHLGVDLTKPDFWQAGADLVKKDIDEFLRLSEQFV</sequence>
<dbReference type="InterPro" id="IPR013647">
    <property type="entry name" value="OligopepF_N_dom"/>
</dbReference>
<evidence type="ECO:0000313" key="10">
    <source>
        <dbReference type="Proteomes" id="UP000185473"/>
    </source>
</evidence>
<dbReference type="SUPFAM" id="SSF55486">
    <property type="entry name" value="Metalloproteases ('zincins'), catalytic domain"/>
    <property type="match status" value="1"/>
</dbReference>
<evidence type="ECO:0000256" key="5">
    <source>
        <dbReference type="ARBA" id="ARBA00023049"/>
    </source>
</evidence>
<feature type="domain" description="Peptidase M3A/M3B catalytic" evidence="7">
    <location>
        <begin position="204"/>
        <end position="581"/>
    </location>
</feature>
<evidence type="ECO:0000256" key="1">
    <source>
        <dbReference type="ARBA" id="ARBA00022670"/>
    </source>
</evidence>
<dbReference type="GO" id="GO:0004181">
    <property type="term" value="F:metallocarboxypeptidase activity"/>
    <property type="evidence" value="ECO:0007669"/>
    <property type="project" value="InterPro"/>
</dbReference>
<dbReference type="Pfam" id="PF08439">
    <property type="entry name" value="Peptidase_M3_N"/>
    <property type="match status" value="1"/>
</dbReference>
<name>A0A1L6RDG7_9LACO</name>
<proteinExistence type="inferred from homology"/>
<dbReference type="PANTHER" id="PTHR34217">
    <property type="entry name" value="METAL-DEPENDENT CARBOXYPEPTIDASE"/>
    <property type="match status" value="1"/>
</dbReference>
<dbReference type="InterPro" id="IPR001333">
    <property type="entry name" value="Peptidase_M32_Taq"/>
</dbReference>
<dbReference type="OrthoDB" id="9769691at2"/>
<evidence type="ECO:0000256" key="3">
    <source>
        <dbReference type="ARBA" id="ARBA00022801"/>
    </source>
</evidence>
<evidence type="ECO:0000256" key="4">
    <source>
        <dbReference type="ARBA" id="ARBA00022833"/>
    </source>
</evidence>
<dbReference type="AlphaFoldDB" id="A0A1L6RDG7"/>
<dbReference type="InterPro" id="IPR001567">
    <property type="entry name" value="Pept_M3A_M3B_dom"/>
</dbReference>
<gene>
    <name evidence="9" type="ORF">FOL01_1748</name>
</gene>
<keyword evidence="5 6" id="KW-0482">Metalloprotease</keyword>
<dbReference type="GO" id="GO:0004222">
    <property type="term" value="F:metalloendopeptidase activity"/>
    <property type="evidence" value="ECO:0007669"/>
    <property type="project" value="InterPro"/>
</dbReference>
<dbReference type="Gene3D" id="1.10.1370.20">
    <property type="entry name" value="Oligoendopeptidase f, C-terminal domain"/>
    <property type="match status" value="1"/>
</dbReference>
<evidence type="ECO:0000259" key="8">
    <source>
        <dbReference type="Pfam" id="PF08439"/>
    </source>
</evidence>
<evidence type="ECO:0000259" key="7">
    <source>
        <dbReference type="Pfam" id="PF01432"/>
    </source>
</evidence>
<keyword evidence="1 6" id="KW-0645">Protease</keyword>
<dbReference type="GO" id="GO:0006508">
    <property type="term" value="P:proteolysis"/>
    <property type="evidence" value="ECO:0007669"/>
    <property type="project" value="UniProtKB-KW"/>
</dbReference>
<keyword evidence="2 6" id="KW-0479">Metal-binding</keyword>
<dbReference type="InterPro" id="IPR034006">
    <property type="entry name" value="M3B_PepF_2"/>
</dbReference>
<dbReference type="RefSeq" id="WP_075270342.1">
    <property type="nucleotide sequence ID" value="NZ_CP014332.1"/>
</dbReference>
<evidence type="ECO:0000256" key="2">
    <source>
        <dbReference type="ARBA" id="ARBA00022723"/>
    </source>
</evidence>
<dbReference type="Gene3D" id="1.20.140.70">
    <property type="entry name" value="Oligopeptidase f, N-terminal domain"/>
    <property type="match status" value="1"/>
</dbReference>
<dbReference type="STRING" id="1631871.FOL01_1748"/>
<dbReference type="PANTHER" id="PTHR34217:SF1">
    <property type="entry name" value="CARBOXYPEPTIDASE 1"/>
    <property type="match status" value="1"/>
</dbReference>
<keyword evidence="4 6" id="KW-0862">Zinc</keyword>
<dbReference type="Pfam" id="PF01432">
    <property type="entry name" value="Peptidase_M3"/>
    <property type="match status" value="1"/>
</dbReference>
<keyword evidence="10" id="KW-1185">Reference proteome</keyword>
<dbReference type="InterPro" id="IPR042088">
    <property type="entry name" value="OligoPept_F_C"/>
</dbReference>
<dbReference type="CDD" id="cd09607">
    <property type="entry name" value="M3B_PepF"/>
    <property type="match status" value="1"/>
</dbReference>
<keyword evidence="3 6" id="KW-0378">Hydrolase</keyword>
<dbReference type="GO" id="GO:0046872">
    <property type="term" value="F:metal ion binding"/>
    <property type="evidence" value="ECO:0007669"/>
    <property type="project" value="UniProtKB-UniRule"/>
</dbReference>